<keyword evidence="4" id="KW-1185">Reference proteome</keyword>
<dbReference type="Proteomes" id="UP001081709">
    <property type="component" value="Unassembled WGS sequence"/>
</dbReference>
<evidence type="ECO:0000313" key="4">
    <source>
        <dbReference type="Proteomes" id="UP001081709"/>
    </source>
</evidence>
<dbReference type="Pfam" id="PF08241">
    <property type="entry name" value="Methyltransf_11"/>
    <property type="match status" value="1"/>
</dbReference>
<dbReference type="CDD" id="cd02440">
    <property type="entry name" value="AdoMet_MTases"/>
    <property type="match status" value="1"/>
</dbReference>
<feature type="region of interest" description="Disordered" evidence="1">
    <location>
        <begin position="1"/>
        <end position="25"/>
    </location>
</feature>
<dbReference type="PANTHER" id="PTHR42912">
    <property type="entry name" value="METHYLTRANSFERASE"/>
    <property type="match status" value="1"/>
</dbReference>
<feature type="domain" description="Methyltransferase type 11" evidence="2">
    <location>
        <begin position="92"/>
        <end position="188"/>
    </location>
</feature>
<evidence type="ECO:0000256" key="1">
    <source>
        <dbReference type="SAM" id="MobiDB-lite"/>
    </source>
</evidence>
<dbReference type="SUPFAM" id="SSF53335">
    <property type="entry name" value="S-adenosyl-L-methionine-dependent methyltransferases"/>
    <property type="match status" value="1"/>
</dbReference>
<evidence type="ECO:0000259" key="2">
    <source>
        <dbReference type="Pfam" id="PF08241"/>
    </source>
</evidence>
<dbReference type="EMBL" id="JAPMKV010000002">
    <property type="protein sequence ID" value="MCX7444655.1"/>
    <property type="molecule type" value="Genomic_DNA"/>
</dbReference>
<dbReference type="PANTHER" id="PTHR42912:SF93">
    <property type="entry name" value="N6-ADENOSINE-METHYLTRANSFERASE TMT1A"/>
    <property type="match status" value="1"/>
</dbReference>
<evidence type="ECO:0000313" key="3">
    <source>
        <dbReference type="EMBL" id="MCX7444655.1"/>
    </source>
</evidence>
<gene>
    <name evidence="3" type="ORF">OS125_05280</name>
</gene>
<dbReference type="InterPro" id="IPR029063">
    <property type="entry name" value="SAM-dependent_MTases_sf"/>
</dbReference>
<organism evidence="3 4">
    <name type="scientific">Corynebacterium pygosceleis</name>
    <dbReference type="NCBI Taxonomy" id="2800406"/>
    <lineage>
        <taxon>Bacteria</taxon>
        <taxon>Bacillati</taxon>
        <taxon>Actinomycetota</taxon>
        <taxon>Actinomycetes</taxon>
        <taxon>Mycobacteriales</taxon>
        <taxon>Corynebacteriaceae</taxon>
        <taxon>Corynebacterium</taxon>
    </lineage>
</organism>
<keyword evidence="3" id="KW-0808">Transferase</keyword>
<dbReference type="GO" id="GO:0032259">
    <property type="term" value="P:methylation"/>
    <property type="evidence" value="ECO:0007669"/>
    <property type="project" value="UniProtKB-KW"/>
</dbReference>
<keyword evidence="3" id="KW-0489">Methyltransferase</keyword>
<protein>
    <submittedName>
        <fullName evidence="3">Class I SAM-dependent methyltransferase</fullName>
    </submittedName>
</protein>
<dbReference type="GO" id="GO:0008168">
    <property type="term" value="F:methyltransferase activity"/>
    <property type="evidence" value="ECO:0007669"/>
    <property type="project" value="UniProtKB-KW"/>
</dbReference>
<comment type="caution">
    <text evidence="3">The sequence shown here is derived from an EMBL/GenBank/DDBJ whole genome shotgun (WGS) entry which is preliminary data.</text>
</comment>
<proteinExistence type="predicted"/>
<dbReference type="InterPro" id="IPR050508">
    <property type="entry name" value="Methyltransf_Superfamily"/>
</dbReference>
<dbReference type="RefSeq" id="WP_200251988.1">
    <property type="nucleotide sequence ID" value="NZ_JAENIQ020000003.1"/>
</dbReference>
<sequence length="291" mass="31931">MDDFETDPTPAPDARNDTRNVSPDPLASAVVTDAESAAANRAWWDSDAANYHREHATYLGTDSPAGEFHWCPEMLHERNVRLLGDVRSSRVLEIGCGSAPCSRWLAADGVGFITAFDLSRGMLDRCGSGGSDGHGVALVQADAMHLPYRDSSFDVAFSAFGAIPFVSDSAGLMREVARVLTPGGRFVFAVNHPMRWIFPDDPGEDGLTAYISYFDRSGYVERDPDTRRVTYAEQHRTIGDRIRELVGAGFVLDDLIEPEWPGDLTENWGQWSPLRGRLFPGTAIFVAHLPG</sequence>
<dbReference type="Gene3D" id="3.40.50.150">
    <property type="entry name" value="Vaccinia Virus protein VP39"/>
    <property type="match status" value="1"/>
</dbReference>
<reference evidence="3" key="1">
    <citation type="submission" date="2022-11" db="EMBL/GenBank/DDBJ databases">
        <title>Corynebacterium sp. isolated from Penguins.</title>
        <authorList>
            <person name="Sedlar K."/>
            <person name="Svec P."/>
        </authorList>
    </citation>
    <scope>NUCLEOTIDE SEQUENCE</scope>
    <source>
        <strain evidence="3">P7003</strain>
    </source>
</reference>
<accession>A0ABT3WQX4</accession>
<name>A0ABT3WQX4_9CORY</name>
<dbReference type="InterPro" id="IPR013216">
    <property type="entry name" value="Methyltransf_11"/>
</dbReference>